<name>A0A5N0TKB7_9MICO</name>
<evidence type="ECO:0000256" key="4">
    <source>
        <dbReference type="ARBA" id="ARBA00022840"/>
    </source>
</evidence>
<dbReference type="InterPro" id="IPR013563">
    <property type="entry name" value="Oligopep_ABC_C"/>
</dbReference>
<dbReference type="InterPro" id="IPR003439">
    <property type="entry name" value="ABC_transporter-like_ATP-bd"/>
</dbReference>
<dbReference type="PROSITE" id="PS00211">
    <property type="entry name" value="ABC_TRANSPORTER_1"/>
    <property type="match status" value="2"/>
</dbReference>
<dbReference type="SUPFAM" id="SSF52540">
    <property type="entry name" value="P-loop containing nucleoside triphosphate hydrolases"/>
    <property type="match status" value="2"/>
</dbReference>
<dbReference type="RefSeq" id="WP_150892336.1">
    <property type="nucleotide sequence ID" value="NZ_VYUY01000006.1"/>
</dbReference>
<feature type="domain" description="ABC transporter" evidence="5">
    <location>
        <begin position="270"/>
        <end position="493"/>
    </location>
</feature>
<dbReference type="GO" id="GO:0055085">
    <property type="term" value="P:transmembrane transport"/>
    <property type="evidence" value="ECO:0007669"/>
    <property type="project" value="UniProtKB-ARBA"/>
</dbReference>
<comment type="similarity">
    <text evidence="1">Belongs to the ABC transporter superfamily.</text>
</comment>
<protein>
    <submittedName>
        <fullName evidence="6">ABC transporter ATP-binding protein</fullName>
    </submittedName>
</protein>
<dbReference type="Pfam" id="PF00005">
    <property type="entry name" value="ABC_tran"/>
    <property type="match status" value="2"/>
</dbReference>
<keyword evidence="2" id="KW-0813">Transport</keyword>
<dbReference type="AlphaFoldDB" id="A0A5N0TKB7"/>
<dbReference type="GO" id="GO:0016887">
    <property type="term" value="F:ATP hydrolysis activity"/>
    <property type="evidence" value="ECO:0007669"/>
    <property type="project" value="InterPro"/>
</dbReference>
<evidence type="ECO:0000313" key="7">
    <source>
        <dbReference type="Proteomes" id="UP000326838"/>
    </source>
</evidence>
<dbReference type="PROSITE" id="PS50893">
    <property type="entry name" value="ABC_TRANSPORTER_2"/>
    <property type="match status" value="2"/>
</dbReference>
<evidence type="ECO:0000313" key="6">
    <source>
        <dbReference type="EMBL" id="KAA9134981.1"/>
    </source>
</evidence>
<dbReference type="PANTHER" id="PTHR43776:SF7">
    <property type="entry name" value="D,D-DIPEPTIDE TRANSPORT ATP-BINDING PROTEIN DDPF-RELATED"/>
    <property type="match status" value="1"/>
</dbReference>
<reference evidence="7" key="1">
    <citation type="submission" date="2019-09" db="EMBL/GenBank/DDBJ databases">
        <title>Mumia zhuanghuii sp. nov. isolated from the intestinal contents of plateau pika (Ochotona curzoniae) in the Qinghai-Tibet plateau of China.</title>
        <authorList>
            <person name="Tian Z."/>
        </authorList>
    </citation>
    <scope>NUCLEOTIDE SEQUENCE [LARGE SCALE GENOMIC DNA]</scope>
    <source>
        <strain evidence="7">L-033</strain>
    </source>
</reference>
<keyword evidence="4 6" id="KW-0067">ATP-binding</keyword>
<dbReference type="GO" id="GO:0015833">
    <property type="term" value="P:peptide transport"/>
    <property type="evidence" value="ECO:0007669"/>
    <property type="project" value="InterPro"/>
</dbReference>
<dbReference type="Proteomes" id="UP000326838">
    <property type="component" value="Unassembled WGS sequence"/>
</dbReference>
<organism evidence="6 7">
    <name type="scientific">Microbacterium caowuchunii</name>
    <dbReference type="NCBI Taxonomy" id="2614638"/>
    <lineage>
        <taxon>Bacteria</taxon>
        <taxon>Bacillati</taxon>
        <taxon>Actinomycetota</taxon>
        <taxon>Actinomycetes</taxon>
        <taxon>Micrococcales</taxon>
        <taxon>Microbacteriaceae</taxon>
        <taxon>Microbacterium</taxon>
    </lineage>
</organism>
<dbReference type="Pfam" id="PF08352">
    <property type="entry name" value="oligo_HPY"/>
    <property type="match status" value="2"/>
</dbReference>
<dbReference type="Gene3D" id="3.40.50.300">
    <property type="entry name" value="P-loop containing nucleotide triphosphate hydrolases"/>
    <property type="match status" value="2"/>
</dbReference>
<dbReference type="EMBL" id="VYUY01000006">
    <property type="protein sequence ID" value="KAA9134981.1"/>
    <property type="molecule type" value="Genomic_DNA"/>
</dbReference>
<feature type="domain" description="ABC transporter" evidence="5">
    <location>
        <begin position="3"/>
        <end position="250"/>
    </location>
</feature>
<dbReference type="PANTHER" id="PTHR43776">
    <property type="entry name" value="TRANSPORT ATP-BINDING PROTEIN"/>
    <property type="match status" value="1"/>
</dbReference>
<evidence type="ECO:0000256" key="2">
    <source>
        <dbReference type="ARBA" id="ARBA00022448"/>
    </source>
</evidence>
<dbReference type="InterPro" id="IPR050319">
    <property type="entry name" value="ABC_transp_ATP-bind"/>
</dbReference>
<dbReference type="InterPro" id="IPR017871">
    <property type="entry name" value="ABC_transporter-like_CS"/>
</dbReference>
<proteinExistence type="inferred from homology"/>
<evidence type="ECO:0000256" key="1">
    <source>
        <dbReference type="ARBA" id="ARBA00005417"/>
    </source>
</evidence>
<dbReference type="SMART" id="SM00382">
    <property type="entry name" value="AAA"/>
    <property type="match status" value="2"/>
</dbReference>
<dbReference type="GO" id="GO:0005524">
    <property type="term" value="F:ATP binding"/>
    <property type="evidence" value="ECO:0007669"/>
    <property type="project" value="UniProtKB-KW"/>
</dbReference>
<keyword evidence="7" id="KW-1185">Reference proteome</keyword>
<evidence type="ECO:0000259" key="5">
    <source>
        <dbReference type="PROSITE" id="PS50893"/>
    </source>
</evidence>
<sequence>MTLHVEGLTVTLPGAGKVLDDVDLHVGPGERLAIVGESGAGKSVLARTLLGLTQDDPRARVTADRFEIDGRDVRRLSRRAWRRMRGTAVSLVLQDALQSLDPLRTVEAEVGEALAIRGARRGDRRERVIRALEEAGLPGAEQRLRQRSEELSGGMRQRVLIASALVAGAPLLVADEPTTALDATVAARILGLLGDLPRRGRSLVLISHDLGVVSRVADRVAVLDAGRVVEHGATREVLERPRHPVTRALVDAIPRGAKEASDPDGGRVLLEAKDLTRRYRLPGGRAVTAVDGVGITVRAGRTVGVVGESGSGKTTLARLLIGAERPDQGEIALGTPPPRIRLIPQDPLGSFDPRWTVARILRAAAGREGQAPEDLLRQVGLPPALLGRRPASLSGGQRQRVAIARALAGSPDLLVCDEPVSALDVTTQAGILELLLELQRTTGLGMVFISHDLAVVRRVSDLVMVMRDGRTVEAGPVEDVFSSPRHDFTRELIRAATPA</sequence>
<comment type="caution">
    <text evidence="6">The sequence shown here is derived from an EMBL/GenBank/DDBJ whole genome shotgun (WGS) entry which is preliminary data.</text>
</comment>
<dbReference type="InterPro" id="IPR003593">
    <property type="entry name" value="AAA+_ATPase"/>
</dbReference>
<dbReference type="CDD" id="cd03257">
    <property type="entry name" value="ABC_NikE_OppD_transporters"/>
    <property type="match status" value="2"/>
</dbReference>
<keyword evidence="3" id="KW-0547">Nucleotide-binding</keyword>
<gene>
    <name evidence="6" type="ORF">F6B40_04655</name>
</gene>
<dbReference type="InterPro" id="IPR027417">
    <property type="entry name" value="P-loop_NTPase"/>
</dbReference>
<evidence type="ECO:0000256" key="3">
    <source>
        <dbReference type="ARBA" id="ARBA00022741"/>
    </source>
</evidence>
<accession>A0A5N0TKB7</accession>